<dbReference type="InterPro" id="IPR023631">
    <property type="entry name" value="Amidase_dom"/>
</dbReference>
<dbReference type="Pfam" id="PF01425">
    <property type="entry name" value="Amidase"/>
    <property type="match status" value="1"/>
</dbReference>
<dbReference type="AlphaFoldDB" id="A0A1L9SY77"/>
<dbReference type="PANTHER" id="PTHR42678:SF11">
    <property type="entry name" value="AMIDASE FAMILY PROTEIN"/>
    <property type="match status" value="1"/>
</dbReference>
<dbReference type="RefSeq" id="XP_040695893.1">
    <property type="nucleotide sequence ID" value="XM_040853191.1"/>
</dbReference>
<dbReference type="STRING" id="1036612.A0A1L9SY77"/>
<evidence type="ECO:0000313" key="3">
    <source>
        <dbReference type="Proteomes" id="UP000184356"/>
    </source>
</evidence>
<name>A0A1L9SY77_9EURO</name>
<keyword evidence="3" id="KW-1185">Reference proteome</keyword>
<dbReference type="EMBL" id="KV878605">
    <property type="protein sequence ID" value="OJJ52087.1"/>
    <property type="molecule type" value="Genomic_DNA"/>
</dbReference>
<gene>
    <name evidence="2" type="ORF">ASPSYDRAFT_95922</name>
</gene>
<dbReference type="NCBIfam" id="NF005127">
    <property type="entry name" value="PRK06565.1"/>
    <property type="match status" value="1"/>
</dbReference>
<dbReference type="PANTHER" id="PTHR42678">
    <property type="entry name" value="AMIDASE"/>
    <property type="match status" value="1"/>
</dbReference>
<dbReference type="GeneID" id="63769264"/>
<dbReference type="SUPFAM" id="SSF75304">
    <property type="entry name" value="Amidase signature (AS) enzymes"/>
    <property type="match status" value="1"/>
</dbReference>
<reference evidence="3" key="1">
    <citation type="journal article" date="2017" name="Genome Biol.">
        <title>Comparative genomics reveals high biological diversity and specific adaptations in the industrially and medically important fungal genus Aspergillus.</title>
        <authorList>
            <person name="de Vries R.P."/>
            <person name="Riley R."/>
            <person name="Wiebenga A."/>
            <person name="Aguilar-Osorio G."/>
            <person name="Amillis S."/>
            <person name="Uchima C.A."/>
            <person name="Anderluh G."/>
            <person name="Asadollahi M."/>
            <person name="Askin M."/>
            <person name="Barry K."/>
            <person name="Battaglia E."/>
            <person name="Bayram O."/>
            <person name="Benocci T."/>
            <person name="Braus-Stromeyer S.A."/>
            <person name="Caldana C."/>
            <person name="Canovas D."/>
            <person name="Cerqueira G.C."/>
            <person name="Chen F."/>
            <person name="Chen W."/>
            <person name="Choi C."/>
            <person name="Clum A."/>
            <person name="Dos Santos R.A."/>
            <person name="Damasio A.R."/>
            <person name="Diallinas G."/>
            <person name="Emri T."/>
            <person name="Fekete E."/>
            <person name="Flipphi M."/>
            <person name="Freyberg S."/>
            <person name="Gallo A."/>
            <person name="Gournas C."/>
            <person name="Habgood R."/>
            <person name="Hainaut M."/>
            <person name="Harispe M.L."/>
            <person name="Henrissat B."/>
            <person name="Hilden K.S."/>
            <person name="Hope R."/>
            <person name="Hossain A."/>
            <person name="Karabika E."/>
            <person name="Karaffa L."/>
            <person name="Karanyi Z."/>
            <person name="Krasevec N."/>
            <person name="Kuo A."/>
            <person name="Kusch H."/>
            <person name="LaButti K."/>
            <person name="Lagendijk E.L."/>
            <person name="Lapidus A."/>
            <person name="Levasseur A."/>
            <person name="Lindquist E."/>
            <person name="Lipzen A."/>
            <person name="Logrieco A.F."/>
            <person name="MacCabe A."/>
            <person name="Maekelae M.R."/>
            <person name="Malavazi I."/>
            <person name="Melin P."/>
            <person name="Meyer V."/>
            <person name="Mielnichuk N."/>
            <person name="Miskei M."/>
            <person name="Molnar A.P."/>
            <person name="Mule G."/>
            <person name="Ngan C.Y."/>
            <person name="Orejas M."/>
            <person name="Orosz E."/>
            <person name="Ouedraogo J.P."/>
            <person name="Overkamp K.M."/>
            <person name="Park H.-S."/>
            <person name="Perrone G."/>
            <person name="Piumi F."/>
            <person name="Punt P.J."/>
            <person name="Ram A.F."/>
            <person name="Ramon A."/>
            <person name="Rauscher S."/>
            <person name="Record E."/>
            <person name="Riano-Pachon D.M."/>
            <person name="Robert V."/>
            <person name="Roehrig J."/>
            <person name="Ruller R."/>
            <person name="Salamov A."/>
            <person name="Salih N.S."/>
            <person name="Samson R.A."/>
            <person name="Sandor E."/>
            <person name="Sanguinetti M."/>
            <person name="Schuetze T."/>
            <person name="Sepcic K."/>
            <person name="Shelest E."/>
            <person name="Sherlock G."/>
            <person name="Sophianopoulou V."/>
            <person name="Squina F.M."/>
            <person name="Sun H."/>
            <person name="Susca A."/>
            <person name="Todd R.B."/>
            <person name="Tsang A."/>
            <person name="Unkles S.E."/>
            <person name="van de Wiele N."/>
            <person name="van Rossen-Uffink D."/>
            <person name="Oliveira J.V."/>
            <person name="Vesth T.C."/>
            <person name="Visser J."/>
            <person name="Yu J.-H."/>
            <person name="Zhou M."/>
            <person name="Andersen M.R."/>
            <person name="Archer D.B."/>
            <person name="Baker S.E."/>
            <person name="Benoit I."/>
            <person name="Brakhage A.A."/>
            <person name="Braus G.H."/>
            <person name="Fischer R."/>
            <person name="Frisvad J.C."/>
            <person name="Goldman G.H."/>
            <person name="Houbraken J."/>
            <person name="Oakley B."/>
            <person name="Pocsi I."/>
            <person name="Scazzocchio C."/>
            <person name="Seiboth B."/>
            <person name="vanKuyk P.A."/>
            <person name="Wortman J."/>
            <person name="Dyer P.S."/>
            <person name="Grigoriev I.V."/>
        </authorList>
    </citation>
    <scope>NUCLEOTIDE SEQUENCE [LARGE SCALE GENOMIC DNA]</scope>
    <source>
        <strain evidence="3">CBS 593.65</strain>
    </source>
</reference>
<dbReference type="VEuPathDB" id="FungiDB:ASPSYDRAFT_95922"/>
<protein>
    <recommendedName>
        <fullName evidence="1">Amidase domain-containing protein</fullName>
    </recommendedName>
</protein>
<dbReference type="Gene3D" id="3.90.1300.10">
    <property type="entry name" value="Amidase signature (AS) domain"/>
    <property type="match status" value="1"/>
</dbReference>
<feature type="domain" description="Amidase" evidence="1">
    <location>
        <begin position="30"/>
        <end position="341"/>
    </location>
</feature>
<dbReference type="Proteomes" id="UP000184356">
    <property type="component" value="Unassembled WGS sequence"/>
</dbReference>
<sequence length="683" mass="74673">MSATKTLNLTEASIADLRQALNSGCLTSVELVTLYLHRIAYFDMRNPSLNSICILNPRALEEAQASDDYRATPGNVPRPLEGLPSTVKDSFMVKGMAVAAGSPAFADLVAPTDAAIVARLREAGAIILGRTNMPPMADGGPQRGLYGRAESPYNATYSTTAYASGSSNGSGTSTTACFAAFGLAGETVSSGRSPASSNALVGYSPSRAVIPNRGQWPLYPTCDVIVPHTRTVPDLFDVLNVIVFDDESASSGIDFWRNQPYIPIPKSSEVRPLDYHHLEDPHALEGKRIGVPRCFLGEQRTKHSSICTKSVFGLFDRARKDLESLGAILVEVDFPLLEQYTRQDFPGQACNVPGLPSNWMSLERCEMIATAWDDFLRHMDDSKYPNLSFADAEKIHPHIAPFDDPKAMSEAQNIIQYSDMVESVRTRTTTLDTLPECESAVKALDGMRKALYDDWMDLQGLDLLAFPTNGDVPFANADEDLDSMRHALQDGVKYANGGRALKHLGVPCITVPMGEIGEKGMPVGITFATKGWADQDLLRFAFAYENAFKRRTIPRRAPAHTTDTVPLVCRPLAAVRPVLSVEHIKSETIKDNETEIRSVSVNGKVASTDRCVQVSSLTVFVDGRVSDGVSVKGGRWSFERRLSRPKMHDKYPSLGKVPRDNFMLTLVAKTTNGRCTAEMLLVE</sequence>
<dbReference type="OrthoDB" id="566138at2759"/>
<dbReference type="InterPro" id="IPR036928">
    <property type="entry name" value="AS_sf"/>
</dbReference>
<evidence type="ECO:0000313" key="2">
    <source>
        <dbReference type="EMBL" id="OJJ52087.1"/>
    </source>
</evidence>
<proteinExistence type="predicted"/>
<accession>A0A1L9SY77</accession>
<evidence type="ECO:0000259" key="1">
    <source>
        <dbReference type="Pfam" id="PF01425"/>
    </source>
</evidence>
<organism evidence="2 3">
    <name type="scientific">Aspergillus sydowii CBS 593.65</name>
    <dbReference type="NCBI Taxonomy" id="1036612"/>
    <lineage>
        <taxon>Eukaryota</taxon>
        <taxon>Fungi</taxon>
        <taxon>Dikarya</taxon>
        <taxon>Ascomycota</taxon>
        <taxon>Pezizomycotina</taxon>
        <taxon>Eurotiomycetes</taxon>
        <taxon>Eurotiomycetidae</taxon>
        <taxon>Eurotiales</taxon>
        <taxon>Aspergillaceae</taxon>
        <taxon>Aspergillus</taxon>
        <taxon>Aspergillus subgen. Nidulantes</taxon>
    </lineage>
</organism>